<reference evidence="3" key="1">
    <citation type="submission" date="2025-08" db="UniProtKB">
        <authorList>
            <consortium name="Ensembl"/>
        </authorList>
    </citation>
    <scope>IDENTIFICATION</scope>
</reference>
<dbReference type="InParanoid" id="A0A7N8XMK6"/>
<name>A0A7N8XMK6_9TELE</name>
<dbReference type="AlphaFoldDB" id="A0A7N8XMK6"/>
<proteinExistence type="predicted"/>
<dbReference type="PANTHER" id="PTHR13593">
    <property type="match status" value="1"/>
</dbReference>
<protein>
    <recommendedName>
        <fullName evidence="2">Phosphatidylinositol-specific phospholipase C X domain-containing protein</fullName>
    </recommendedName>
</protein>
<sequence>MQTCLCIFLSLSLSLISNERLEQEDANKSSGSGFNDAPALDPVFYNQIWMDSVPDETPLSAITIPGTHDSLSLYGGPLAECQVWTLEKQLNVGIRYFDVHAGIWLPNQKLIYIRDSHWMFWQRTHLDEVLSIMTNYLDSHRSETVLLKVSLHGILQDKVAKLLMELIKKYTDKIWTGLSVPTMKQARGKIVFLHSKKIRVGAENHKSHFFENDQLKNVEVKISHIRSHFCGHYIVVTENAASLIKSPKTLAQKVNKQIFDLVEKHKKNLLHQRCLGVLSLNFPSADLIKAIVGTETNH</sequence>
<evidence type="ECO:0000259" key="2">
    <source>
        <dbReference type="SMART" id="SM00148"/>
    </source>
</evidence>
<reference evidence="3" key="2">
    <citation type="submission" date="2025-09" db="UniProtKB">
        <authorList>
            <consortium name="Ensembl"/>
        </authorList>
    </citation>
    <scope>IDENTIFICATION</scope>
</reference>
<dbReference type="InterPro" id="IPR051057">
    <property type="entry name" value="PI-PLC_domain"/>
</dbReference>
<accession>A0A7N8XMK6</accession>
<dbReference type="Pfam" id="PF00388">
    <property type="entry name" value="PI-PLC-X"/>
    <property type="match status" value="1"/>
</dbReference>
<dbReference type="PANTHER" id="PTHR13593:SF113">
    <property type="entry name" value="SI:DKEY-266F7.9"/>
    <property type="match status" value="1"/>
</dbReference>
<evidence type="ECO:0000313" key="3">
    <source>
        <dbReference type="Ensembl" id="ENSMAMP00000052575.1"/>
    </source>
</evidence>
<dbReference type="SUPFAM" id="SSF51695">
    <property type="entry name" value="PLC-like phosphodiesterases"/>
    <property type="match status" value="1"/>
</dbReference>
<dbReference type="GO" id="GO:0008081">
    <property type="term" value="F:phosphoric diester hydrolase activity"/>
    <property type="evidence" value="ECO:0007669"/>
    <property type="project" value="InterPro"/>
</dbReference>
<dbReference type="InterPro" id="IPR000909">
    <property type="entry name" value="PLipase_C_PInositol-sp_X_dom"/>
</dbReference>
<keyword evidence="1" id="KW-0732">Signal</keyword>
<evidence type="ECO:0000313" key="4">
    <source>
        <dbReference type="Proteomes" id="UP000261640"/>
    </source>
</evidence>
<keyword evidence="4" id="KW-1185">Reference proteome</keyword>
<feature type="chain" id="PRO_5031320286" description="Phosphatidylinositol-specific phospholipase C X domain-containing protein" evidence="1">
    <location>
        <begin position="19"/>
        <end position="298"/>
    </location>
</feature>
<dbReference type="PROSITE" id="PS50007">
    <property type="entry name" value="PIPLC_X_DOMAIN"/>
    <property type="match status" value="1"/>
</dbReference>
<dbReference type="GeneTree" id="ENSGT00390000010118"/>
<feature type="signal peptide" evidence="1">
    <location>
        <begin position="1"/>
        <end position="18"/>
    </location>
</feature>
<dbReference type="Ensembl" id="ENSMAMT00000046212.1">
    <property type="protein sequence ID" value="ENSMAMP00000052575.1"/>
    <property type="gene ID" value="ENSMAMG00000027271.1"/>
</dbReference>
<dbReference type="Gene3D" id="3.20.20.190">
    <property type="entry name" value="Phosphatidylinositol (PI) phosphodiesterase"/>
    <property type="match status" value="1"/>
</dbReference>
<dbReference type="SMART" id="SM00148">
    <property type="entry name" value="PLCXc"/>
    <property type="match status" value="1"/>
</dbReference>
<organism evidence="3 4">
    <name type="scientific">Mastacembelus armatus</name>
    <name type="common">zig-zag eel</name>
    <dbReference type="NCBI Taxonomy" id="205130"/>
    <lineage>
        <taxon>Eukaryota</taxon>
        <taxon>Metazoa</taxon>
        <taxon>Chordata</taxon>
        <taxon>Craniata</taxon>
        <taxon>Vertebrata</taxon>
        <taxon>Euteleostomi</taxon>
        <taxon>Actinopterygii</taxon>
        <taxon>Neopterygii</taxon>
        <taxon>Teleostei</taxon>
        <taxon>Neoteleostei</taxon>
        <taxon>Acanthomorphata</taxon>
        <taxon>Anabantaria</taxon>
        <taxon>Synbranchiformes</taxon>
        <taxon>Mastacembelidae</taxon>
        <taxon>Mastacembelus</taxon>
    </lineage>
</organism>
<dbReference type="GO" id="GO:0006629">
    <property type="term" value="P:lipid metabolic process"/>
    <property type="evidence" value="ECO:0007669"/>
    <property type="project" value="InterPro"/>
</dbReference>
<feature type="domain" description="Phosphatidylinositol-specific phospholipase C X" evidence="2">
    <location>
        <begin position="55"/>
        <end position="195"/>
    </location>
</feature>
<evidence type="ECO:0000256" key="1">
    <source>
        <dbReference type="SAM" id="SignalP"/>
    </source>
</evidence>
<dbReference type="InterPro" id="IPR017946">
    <property type="entry name" value="PLC-like_Pdiesterase_TIM-brl"/>
</dbReference>
<dbReference type="Proteomes" id="UP000261640">
    <property type="component" value="Unplaced"/>
</dbReference>